<evidence type="ECO:0000256" key="4">
    <source>
        <dbReference type="ARBA" id="ARBA00022527"/>
    </source>
</evidence>
<dbReference type="KEGG" id="acan:ACA1_216040"/>
<sequence>CSTRRAQVRRNAKSRSVLSRRCTMQQQQQAKQGPGDQQQAPSPIDQVIADWQKTLTASASTVAASAMGGGSPDSPAPSPLFGPNETHTKKKKDDKQHPKNKREGDPLICLSVPSDDCTGKTKEEEQQLQEGKLIILDDYDNGKQHKKTHSRHNSATPPAPADSAEAASDLTGLLLPPLRSSSSTPTSATTPTATPLSPTASSSTPPAASAPAGVTSPASSSQPQPQPQPQQYQQQQQQQQGGGYGQPSQFIPQQQQQAYGGGYGGSSSGTGSGPAPGSFHPPAYQNVGPGGAPYGTPIYNGPAYGGGGGGYPPQQQQQQYGFPPGPGQGYPGMYQQPPPQQQGGPMGYAPQAPLQQQMNAPMGYNQPRPMGTPMGLSAPYQGAAAGGAPMGMASPLPASAPEALADQLSNLHVARQNFMQQQPPQHGLMQPLVPVAAPMISSPDNTGASGAAAGGGSGSGVDDEWHIEYNELETNKEIARGSFGVVYQGAFRGTEVAVKKLIQQHFSPEQMKDFLDEINMMKKLHHPNVVLLIGVCVKEPNLCIVTELLAGSMWNLLHDKSVRLDWKLQHKLLLDTAKGMNYLHLFKPPIIHRDLKSPNLLVDSHFNVKIADFGLARIKAQLMTGNLGTCQYMAPEVITSATYSEKADVYSYGVVIWEVLTRQAPWQGMQPMQIAYGVVHQSMRPPIPPGTAPPLVHLMQQCWHQDPAQRPSFTEILQQLKALHV</sequence>
<keyword evidence="8" id="KW-0067">ATP-binding</keyword>
<keyword evidence="7 14" id="KW-0418">Kinase</keyword>
<dbReference type="EMBL" id="KB008036">
    <property type="protein sequence ID" value="ELR15122.1"/>
    <property type="molecule type" value="Genomic_DNA"/>
</dbReference>
<evidence type="ECO:0000256" key="6">
    <source>
        <dbReference type="ARBA" id="ARBA00022741"/>
    </source>
</evidence>
<accession>L8GQH1</accession>
<evidence type="ECO:0000256" key="1">
    <source>
        <dbReference type="ARBA" id="ARBA00004370"/>
    </source>
</evidence>
<dbReference type="InterPro" id="IPR051681">
    <property type="entry name" value="Ser/Thr_Kinases-Pseudokinases"/>
</dbReference>
<feature type="non-terminal residue" evidence="14">
    <location>
        <position position="725"/>
    </location>
</feature>
<dbReference type="FunFam" id="1.10.510.10:FF:000476">
    <property type="entry name" value="PAS domain-containing protein tyrosine kinase family protein"/>
    <property type="match status" value="1"/>
</dbReference>
<dbReference type="EC" id="2.7.11.1" evidence="3"/>
<evidence type="ECO:0000256" key="11">
    <source>
        <dbReference type="ARBA" id="ARBA00048679"/>
    </source>
</evidence>
<dbReference type="PANTHER" id="PTHR44329">
    <property type="entry name" value="SERINE/THREONINE-PROTEIN KINASE TNNI3K-RELATED"/>
    <property type="match status" value="1"/>
</dbReference>
<proteinExistence type="inferred from homology"/>
<evidence type="ECO:0000259" key="13">
    <source>
        <dbReference type="PROSITE" id="PS50011"/>
    </source>
</evidence>
<keyword evidence="6" id="KW-0547">Nucleotide-binding</keyword>
<evidence type="ECO:0000256" key="2">
    <source>
        <dbReference type="ARBA" id="ARBA00005843"/>
    </source>
</evidence>
<dbReference type="PROSITE" id="PS00108">
    <property type="entry name" value="PROTEIN_KINASE_ST"/>
    <property type="match status" value="1"/>
</dbReference>
<keyword evidence="9" id="KW-0472">Membrane</keyword>
<feature type="compositionally biased region" description="Low complexity" evidence="12">
    <location>
        <begin position="331"/>
        <end position="346"/>
    </location>
</feature>
<feature type="region of interest" description="Disordered" evidence="12">
    <location>
        <begin position="1"/>
        <end position="45"/>
    </location>
</feature>
<dbReference type="Gene3D" id="1.10.510.10">
    <property type="entry name" value="Transferase(Phosphotransferase) domain 1"/>
    <property type="match status" value="1"/>
</dbReference>
<keyword evidence="15" id="KW-1185">Reference proteome</keyword>
<dbReference type="CDD" id="cd13999">
    <property type="entry name" value="STKc_MAP3K-like"/>
    <property type="match status" value="1"/>
</dbReference>
<dbReference type="PANTHER" id="PTHR44329:SF298">
    <property type="entry name" value="MIXED LINEAGE KINASE DOMAIN-LIKE PROTEIN"/>
    <property type="match status" value="1"/>
</dbReference>
<feature type="compositionally biased region" description="Low complexity" evidence="12">
    <location>
        <begin position="312"/>
        <end position="322"/>
    </location>
</feature>
<dbReference type="FunFam" id="3.30.200.20:FF:000060">
    <property type="entry name" value="Serine/threonine-protein kinase isoform 1"/>
    <property type="match status" value="1"/>
</dbReference>
<dbReference type="InterPro" id="IPR001245">
    <property type="entry name" value="Ser-Thr/Tyr_kinase_cat_dom"/>
</dbReference>
<reference evidence="14 15" key="1">
    <citation type="journal article" date="2013" name="Genome Biol.">
        <title>Genome of Acanthamoeba castellanii highlights extensive lateral gene transfer and early evolution of tyrosine kinase signaling.</title>
        <authorList>
            <person name="Clarke M."/>
            <person name="Lohan A.J."/>
            <person name="Liu B."/>
            <person name="Lagkouvardos I."/>
            <person name="Roy S."/>
            <person name="Zafar N."/>
            <person name="Bertelli C."/>
            <person name="Schilde C."/>
            <person name="Kianianmomeni A."/>
            <person name="Burglin T.R."/>
            <person name="Frech C."/>
            <person name="Turcotte B."/>
            <person name="Kopec K.O."/>
            <person name="Synnott J.M."/>
            <person name="Choo C."/>
            <person name="Paponov I."/>
            <person name="Finkler A."/>
            <person name="Soon Heng Tan C."/>
            <person name="Hutchins A.P."/>
            <person name="Weinmeier T."/>
            <person name="Rattei T."/>
            <person name="Chu J.S."/>
            <person name="Gimenez G."/>
            <person name="Irimia M."/>
            <person name="Rigden D.J."/>
            <person name="Fitzpatrick D.A."/>
            <person name="Lorenzo-Morales J."/>
            <person name="Bateman A."/>
            <person name="Chiu C.H."/>
            <person name="Tang P."/>
            <person name="Hegemann P."/>
            <person name="Fromm H."/>
            <person name="Raoult D."/>
            <person name="Greub G."/>
            <person name="Miranda-Saavedra D."/>
            <person name="Chen N."/>
            <person name="Nash P."/>
            <person name="Ginger M.L."/>
            <person name="Horn M."/>
            <person name="Schaap P."/>
            <person name="Caler L."/>
            <person name="Loftus B."/>
        </authorList>
    </citation>
    <scope>NUCLEOTIDE SEQUENCE [LARGE SCALE GENOMIC DNA]</scope>
    <source>
        <strain evidence="14 15">Neff</strain>
    </source>
</reference>
<dbReference type="InterPro" id="IPR000719">
    <property type="entry name" value="Prot_kinase_dom"/>
</dbReference>
<dbReference type="GO" id="GO:0004674">
    <property type="term" value="F:protein serine/threonine kinase activity"/>
    <property type="evidence" value="ECO:0007669"/>
    <property type="project" value="UniProtKB-KW"/>
</dbReference>
<feature type="region of interest" description="Disordered" evidence="12">
    <location>
        <begin position="305"/>
        <end position="346"/>
    </location>
</feature>
<dbReference type="RefSeq" id="XP_004337135.1">
    <property type="nucleotide sequence ID" value="XM_004337087.1"/>
</dbReference>
<dbReference type="GO" id="GO:0004713">
    <property type="term" value="F:protein tyrosine kinase activity"/>
    <property type="evidence" value="ECO:0007669"/>
    <property type="project" value="UniProtKB-ARBA"/>
</dbReference>
<evidence type="ECO:0000313" key="15">
    <source>
        <dbReference type="Proteomes" id="UP000011083"/>
    </source>
</evidence>
<feature type="compositionally biased region" description="Basic and acidic residues" evidence="12">
    <location>
        <begin position="91"/>
        <end position="105"/>
    </location>
</feature>
<comment type="catalytic activity">
    <reaction evidence="11">
        <text>L-seryl-[protein] + ATP = O-phospho-L-seryl-[protein] + ADP + H(+)</text>
        <dbReference type="Rhea" id="RHEA:17989"/>
        <dbReference type="Rhea" id="RHEA-COMP:9863"/>
        <dbReference type="Rhea" id="RHEA-COMP:11604"/>
        <dbReference type="ChEBI" id="CHEBI:15378"/>
        <dbReference type="ChEBI" id="CHEBI:29999"/>
        <dbReference type="ChEBI" id="CHEBI:30616"/>
        <dbReference type="ChEBI" id="CHEBI:83421"/>
        <dbReference type="ChEBI" id="CHEBI:456216"/>
        <dbReference type="EC" id="2.7.11.1"/>
    </reaction>
</comment>
<dbReference type="STRING" id="1257118.L8GQH1"/>
<feature type="compositionally biased region" description="Basic residues" evidence="12">
    <location>
        <begin position="1"/>
        <end position="13"/>
    </location>
</feature>
<dbReference type="Gene3D" id="3.30.200.20">
    <property type="entry name" value="Phosphorylase Kinase, domain 1"/>
    <property type="match status" value="1"/>
</dbReference>
<feature type="compositionally biased region" description="Low complexity" evidence="12">
    <location>
        <begin position="161"/>
        <end position="239"/>
    </location>
</feature>
<dbReference type="OrthoDB" id="4062651at2759"/>
<dbReference type="SUPFAM" id="SSF56112">
    <property type="entry name" value="Protein kinase-like (PK-like)"/>
    <property type="match status" value="1"/>
</dbReference>
<comment type="catalytic activity">
    <reaction evidence="10">
        <text>L-threonyl-[protein] + ATP = O-phospho-L-threonyl-[protein] + ADP + H(+)</text>
        <dbReference type="Rhea" id="RHEA:46608"/>
        <dbReference type="Rhea" id="RHEA-COMP:11060"/>
        <dbReference type="Rhea" id="RHEA-COMP:11605"/>
        <dbReference type="ChEBI" id="CHEBI:15378"/>
        <dbReference type="ChEBI" id="CHEBI:30013"/>
        <dbReference type="ChEBI" id="CHEBI:30616"/>
        <dbReference type="ChEBI" id="CHEBI:61977"/>
        <dbReference type="ChEBI" id="CHEBI:456216"/>
        <dbReference type="EC" id="2.7.11.1"/>
    </reaction>
</comment>
<feature type="compositionally biased region" description="Gly residues" evidence="12">
    <location>
        <begin position="259"/>
        <end position="274"/>
    </location>
</feature>
<dbReference type="InterPro" id="IPR011009">
    <property type="entry name" value="Kinase-like_dom_sf"/>
</dbReference>
<evidence type="ECO:0000256" key="10">
    <source>
        <dbReference type="ARBA" id="ARBA00047899"/>
    </source>
</evidence>
<evidence type="ECO:0000256" key="12">
    <source>
        <dbReference type="SAM" id="MobiDB-lite"/>
    </source>
</evidence>
<evidence type="ECO:0000256" key="5">
    <source>
        <dbReference type="ARBA" id="ARBA00022679"/>
    </source>
</evidence>
<organism evidence="14 15">
    <name type="scientific">Acanthamoeba castellanii (strain ATCC 30010 / Neff)</name>
    <dbReference type="NCBI Taxonomy" id="1257118"/>
    <lineage>
        <taxon>Eukaryota</taxon>
        <taxon>Amoebozoa</taxon>
        <taxon>Discosea</taxon>
        <taxon>Longamoebia</taxon>
        <taxon>Centramoebida</taxon>
        <taxon>Acanthamoebidae</taxon>
        <taxon>Acanthamoeba</taxon>
    </lineage>
</organism>
<dbReference type="InterPro" id="IPR008271">
    <property type="entry name" value="Ser/Thr_kinase_AS"/>
</dbReference>
<comment type="similarity">
    <text evidence="2">Belongs to the protein kinase superfamily. TKL Ser/Thr protein kinase family.</text>
</comment>
<dbReference type="Proteomes" id="UP000011083">
    <property type="component" value="Unassembled WGS sequence"/>
</dbReference>
<feature type="domain" description="Protein kinase" evidence="13">
    <location>
        <begin position="472"/>
        <end position="725"/>
    </location>
</feature>
<evidence type="ECO:0000313" key="14">
    <source>
        <dbReference type="EMBL" id="ELR15122.1"/>
    </source>
</evidence>
<gene>
    <name evidence="14" type="ORF">ACA1_216040</name>
</gene>
<evidence type="ECO:0000256" key="9">
    <source>
        <dbReference type="ARBA" id="ARBA00023136"/>
    </source>
</evidence>
<protein>
    <recommendedName>
        <fullName evidence="3">non-specific serine/threonine protein kinase</fullName>
        <ecNumber evidence="3">2.7.11.1</ecNumber>
    </recommendedName>
</protein>
<evidence type="ECO:0000256" key="3">
    <source>
        <dbReference type="ARBA" id="ARBA00012513"/>
    </source>
</evidence>
<dbReference type="GeneID" id="14915625"/>
<keyword evidence="4" id="KW-0723">Serine/threonine-protein kinase</keyword>
<evidence type="ECO:0000256" key="7">
    <source>
        <dbReference type="ARBA" id="ARBA00022777"/>
    </source>
</evidence>
<feature type="region of interest" description="Disordered" evidence="12">
    <location>
        <begin position="62"/>
        <end position="289"/>
    </location>
</feature>
<name>L8GQH1_ACACF</name>
<dbReference type="SMART" id="SM00220">
    <property type="entry name" value="S_TKc"/>
    <property type="match status" value="1"/>
</dbReference>
<dbReference type="PROSITE" id="PS50011">
    <property type="entry name" value="PROTEIN_KINASE_DOM"/>
    <property type="match status" value="1"/>
</dbReference>
<dbReference type="Pfam" id="PF07714">
    <property type="entry name" value="PK_Tyr_Ser-Thr"/>
    <property type="match status" value="1"/>
</dbReference>
<dbReference type="GO" id="GO:0016020">
    <property type="term" value="C:membrane"/>
    <property type="evidence" value="ECO:0007669"/>
    <property type="project" value="UniProtKB-SubCell"/>
</dbReference>
<evidence type="ECO:0000256" key="8">
    <source>
        <dbReference type="ARBA" id="ARBA00022840"/>
    </source>
</evidence>
<dbReference type="PRINTS" id="PR00109">
    <property type="entry name" value="TYRKINASE"/>
</dbReference>
<feature type="compositionally biased region" description="Low complexity" evidence="12">
    <location>
        <begin position="246"/>
        <end position="258"/>
    </location>
</feature>
<feature type="compositionally biased region" description="Low complexity" evidence="12">
    <location>
        <begin position="25"/>
        <end position="41"/>
    </location>
</feature>
<comment type="subcellular location">
    <subcellularLocation>
        <location evidence="1">Membrane</location>
    </subcellularLocation>
</comment>
<keyword evidence="5" id="KW-0808">Transferase</keyword>
<dbReference type="VEuPathDB" id="AmoebaDB:ACA1_216040"/>
<dbReference type="OMA" id="NAYADNS"/>
<dbReference type="GO" id="GO:0005524">
    <property type="term" value="F:ATP binding"/>
    <property type="evidence" value="ECO:0007669"/>
    <property type="project" value="UniProtKB-KW"/>
</dbReference>
<dbReference type="AlphaFoldDB" id="L8GQH1"/>